<dbReference type="PANTHER" id="PTHR47633:SF4">
    <property type="entry name" value="MYOPALLADIN ISOFORM X1"/>
    <property type="match status" value="1"/>
</dbReference>
<dbReference type="Pfam" id="PF07679">
    <property type="entry name" value="I-set"/>
    <property type="match status" value="1"/>
</dbReference>
<dbReference type="AlphaFoldDB" id="A0A9D4DQG1"/>
<dbReference type="PROSITE" id="PS50835">
    <property type="entry name" value="IG_LIKE"/>
    <property type="match status" value="1"/>
</dbReference>
<evidence type="ECO:0000256" key="2">
    <source>
        <dbReference type="ARBA" id="ARBA00022490"/>
    </source>
</evidence>
<comment type="subcellular location">
    <subcellularLocation>
        <location evidence="1">Cytoplasm</location>
    </subcellularLocation>
</comment>
<proteinExistence type="predicted"/>
<evidence type="ECO:0000313" key="6">
    <source>
        <dbReference type="Proteomes" id="UP000828390"/>
    </source>
</evidence>
<protein>
    <recommendedName>
        <fullName evidence="4">Ig-like domain-containing protein</fullName>
    </recommendedName>
</protein>
<dbReference type="InterPro" id="IPR003598">
    <property type="entry name" value="Ig_sub2"/>
</dbReference>
<evidence type="ECO:0000256" key="3">
    <source>
        <dbReference type="ARBA" id="ARBA00023319"/>
    </source>
</evidence>
<dbReference type="PANTHER" id="PTHR47633">
    <property type="entry name" value="IMMUNOGLOBULIN"/>
    <property type="match status" value="1"/>
</dbReference>
<comment type="caution">
    <text evidence="5">The sequence shown here is derived from an EMBL/GenBank/DDBJ whole genome shotgun (WGS) entry which is preliminary data.</text>
</comment>
<reference evidence="5" key="1">
    <citation type="journal article" date="2019" name="bioRxiv">
        <title>The Genome of the Zebra Mussel, Dreissena polymorpha: A Resource for Invasive Species Research.</title>
        <authorList>
            <person name="McCartney M.A."/>
            <person name="Auch B."/>
            <person name="Kono T."/>
            <person name="Mallez S."/>
            <person name="Zhang Y."/>
            <person name="Obille A."/>
            <person name="Becker A."/>
            <person name="Abrahante J.E."/>
            <person name="Garbe J."/>
            <person name="Badalamenti J.P."/>
            <person name="Herman A."/>
            <person name="Mangelson H."/>
            <person name="Liachko I."/>
            <person name="Sullivan S."/>
            <person name="Sone E.D."/>
            <person name="Koren S."/>
            <person name="Silverstein K.A.T."/>
            <person name="Beckman K.B."/>
            <person name="Gohl D.M."/>
        </authorList>
    </citation>
    <scope>NUCLEOTIDE SEQUENCE</scope>
    <source>
        <strain evidence="5">Duluth1</strain>
        <tissue evidence="5">Whole animal</tissue>
    </source>
</reference>
<keyword evidence="3" id="KW-0393">Immunoglobulin domain</keyword>
<reference evidence="5" key="2">
    <citation type="submission" date="2020-11" db="EMBL/GenBank/DDBJ databases">
        <authorList>
            <person name="McCartney M.A."/>
            <person name="Auch B."/>
            <person name="Kono T."/>
            <person name="Mallez S."/>
            <person name="Becker A."/>
            <person name="Gohl D.M."/>
            <person name="Silverstein K.A.T."/>
            <person name="Koren S."/>
            <person name="Bechman K.B."/>
            <person name="Herman A."/>
            <person name="Abrahante J.E."/>
            <person name="Garbe J."/>
        </authorList>
    </citation>
    <scope>NUCLEOTIDE SEQUENCE</scope>
    <source>
        <strain evidence="5">Duluth1</strain>
        <tissue evidence="5">Whole animal</tissue>
    </source>
</reference>
<evidence type="ECO:0000313" key="5">
    <source>
        <dbReference type="EMBL" id="KAH3753153.1"/>
    </source>
</evidence>
<dbReference type="SUPFAM" id="SSF48726">
    <property type="entry name" value="Immunoglobulin"/>
    <property type="match status" value="1"/>
</dbReference>
<dbReference type="InterPro" id="IPR036179">
    <property type="entry name" value="Ig-like_dom_sf"/>
</dbReference>
<keyword evidence="2" id="KW-0963">Cytoplasm</keyword>
<evidence type="ECO:0000256" key="1">
    <source>
        <dbReference type="ARBA" id="ARBA00004496"/>
    </source>
</evidence>
<dbReference type="InterPro" id="IPR007110">
    <property type="entry name" value="Ig-like_dom"/>
</dbReference>
<dbReference type="Gene3D" id="2.60.40.10">
    <property type="entry name" value="Immunoglobulins"/>
    <property type="match status" value="1"/>
</dbReference>
<keyword evidence="6" id="KW-1185">Reference proteome</keyword>
<feature type="domain" description="Ig-like" evidence="4">
    <location>
        <begin position="1"/>
        <end position="81"/>
    </location>
</feature>
<dbReference type="InterPro" id="IPR013098">
    <property type="entry name" value="Ig_I-set"/>
</dbReference>
<accession>A0A9D4DQG1</accession>
<dbReference type="InterPro" id="IPR013783">
    <property type="entry name" value="Ig-like_fold"/>
</dbReference>
<evidence type="ECO:0000259" key="4">
    <source>
        <dbReference type="PROSITE" id="PS50835"/>
    </source>
</evidence>
<gene>
    <name evidence="5" type="ORF">DPMN_187784</name>
</gene>
<name>A0A9D4DQG1_DREPO</name>
<organism evidence="5 6">
    <name type="scientific">Dreissena polymorpha</name>
    <name type="common">Zebra mussel</name>
    <name type="synonym">Mytilus polymorpha</name>
    <dbReference type="NCBI Taxonomy" id="45954"/>
    <lineage>
        <taxon>Eukaryota</taxon>
        <taxon>Metazoa</taxon>
        <taxon>Spiralia</taxon>
        <taxon>Lophotrochozoa</taxon>
        <taxon>Mollusca</taxon>
        <taxon>Bivalvia</taxon>
        <taxon>Autobranchia</taxon>
        <taxon>Heteroconchia</taxon>
        <taxon>Euheterodonta</taxon>
        <taxon>Imparidentia</taxon>
        <taxon>Neoheterodontei</taxon>
        <taxon>Myida</taxon>
        <taxon>Dreissenoidea</taxon>
        <taxon>Dreissenidae</taxon>
        <taxon>Dreissena</taxon>
    </lineage>
</organism>
<dbReference type="Proteomes" id="UP000828390">
    <property type="component" value="Unassembled WGS sequence"/>
</dbReference>
<dbReference type="EMBL" id="JAIWYP010000010">
    <property type="protein sequence ID" value="KAH3753153.1"/>
    <property type="molecule type" value="Genomic_DNA"/>
</dbReference>
<dbReference type="FunFam" id="2.60.40.10:FF:000425">
    <property type="entry name" value="Myosin light chain kinase"/>
    <property type="match status" value="1"/>
</dbReference>
<dbReference type="SMART" id="SM00408">
    <property type="entry name" value="IGc2"/>
    <property type="match status" value="1"/>
</dbReference>
<sequence>MSVLTAGEMAQLECTVSGSPLPKVLWLKNNRPLKASDGCKVIVDEGTNILVFPSARDEDVGTYTARAMNVNGSIMCSAEFTLNDGKGGGGTDFIECLTS</sequence>
<dbReference type="GO" id="GO:0005737">
    <property type="term" value="C:cytoplasm"/>
    <property type="evidence" value="ECO:0007669"/>
    <property type="project" value="UniProtKB-SubCell"/>
</dbReference>